<evidence type="ECO:0000256" key="2">
    <source>
        <dbReference type="ARBA" id="ARBA00022472"/>
    </source>
</evidence>
<evidence type="ECO:0000256" key="1">
    <source>
        <dbReference type="ARBA" id="ARBA00007692"/>
    </source>
</evidence>
<gene>
    <name evidence="4" type="ORF">FNV43_RR22288</name>
</gene>
<evidence type="ECO:0000313" key="4">
    <source>
        <dbReference type="EMBL" id="KAF3435201.1"/>
    </source>
</evidence>
<sequence>MRSAKFQSFTRGGFSDSRTQLTFLGKVFFCQATDSGVNGSFGSKVVAPTVLEAEKEEAKTVLTLFLKKKGLCNAAASRTIKKSDHFIRHLVSRLHSVHKPRHLVEQELTTCDIRDALIPYLESLEKEYGNALVDVVESFPSPLAKEKAVEFLLDLRASNSDIPSIFSRSPQLCRSSLSENIIPAVALLESLGVEKKKWAKLIKVFPFVLRYSRQKVKTTVNFLYEMGLPTESVGKILAEFPQIIGFSVEDKLRPTACAEAFSHFRVLVLS</sequence>
<keyword evidence="2" id="KW-0805">Transcription regulation</keyword>
<dbReference type="SMART" id="SM00733">
    <property type="entry name" value="Mterf"/>
    <property type="match status" value="3"/>
</dbReference>
<keyword evidence="2" id="KW-0806">Transcription termination</keyword>
<dbReference type="EMBL" id="VOIH02000010">
    <property type="protein sequence ID" value="KAF3435201.1"/>
    <property type="molecule type" value="Genomic_DNA"/>
</dbReference>
<dbReference type="GO" id="GO:0006353">
    <property type="term" value="P:DNA-templated transcription termination"/>
    <property type="evidence" value="ECO:0007669"/>
    <property type="project" value="UniProtKB-KW"/>
</dbReference>
<reference evidence="4" key="1">
    <citation type="submission" date="2020-03" db="EMBL/GenBank/DDBJ databases">
        <title>A high-quality chromosome-level genome assembly of a woody plant with both climbing and erect habits, Rhamnella rubrinervis.</title>
        <authorList>
            <person name="Lu Z."/>
            <person name="Yang Y."/>
            <person name="Zhu X."/>
            <person name="Sun Y."/>
        </authorList>
    </citation>
    <scope>NUCLEOTIDE SEQUENCE</scope>
    <source>
        <strain evidence="4">BYM</strain>
        <tissue evidence="4">Leaf</tissue>
    </source>
</reference>
<dbReference type="Gene3D" id="1.25.70.10">
    <property type="entry name" value="Transcription termination factor 3, mitochondrial"/>
    <property type="match status" value="1"/>
</dbReference>
<dbReference type="GO" id="GO:0003676">
    <property type="term" value="F:nucleic acid binding"/>
    <property type="evidence" value="ECO:0007669"/>
    <property type="project" value="InterPro"/>
</dbReference>
<proteinExistence type="inferred from homology"/>
<protein>
    <submittedName>
        <fullName evidence="4">Uncharacterized protein</fullName>
    </submittedName>
</protein>
<dbReference type="InterPro" id="IPR003690">
    <property type="entry name" value="MTERF"/>
</dbReference>
<dbReference type="Proteomes" id="UP000796880">
    <property type="component" value="Unassembled WGS sequence"/>
</dbReference>
<evidence type="ECO:0000256" key="3">
    <source>
        <dbReference type="ARBA" id="ARBA00022946"/>
    </source>
</evidence>
<dbReference type="OrthoDB" id="637682at2759"/>
<organism evidence="4 5">
    <name type="scientific">Rhamnella rubrinervis</name>
    <dbReference type="NCBI Taxonomy" id="2594499"/>
    <lineage>
        <taxon>Eukaryota</taxon>
        <taxon>Viridiplantae</taxon>
        <taxon>Streptophyta</taxon>
        <taxon>Embryophyta</taxon>
        <taxon>Tracheophyta</taxon>
        <taxon>Spermatophyta</taxon>
        <taxon>Magnoliopsida</taxon>
        <taxon>eudicotyledons</taxon>
        <taxon>Gunneridae</taxon>
        <taxon>Pentapetalae</taxon>
        <taxon>rosids</taxon>
        <taxon>fabids</taxon>
        <taxon>Rosales</taxon>
        <taxon>Rhamnaceae</taxon>
        <taxon>rhamnoid group</taxon>
        <taxon>Rhamneae</taxon>
        <taxon>Rhamnella</taxon>
    </lineage>
</organism>
<dbReference type="PANTHER" id="PTHR13068">
    <property type="entry name" value="CGI-12 PROTEIN-RELATED"/>
    <property type="match status" value="1"/>
</dbReference>
<evidence type="ECO:0000313" key="5">
    <source>
        <dbReference type="Proteomes" id="UP000796880"/>
    </source>
</evidence>
<dbReference type="InterPro" id="IPR038538">
    <property type="entry name" value="MTERF_sf"/>
</dbReference>
<name>A0A8K0DR96_9ROSA</name>
<accession>A0A8K0DR96</accession>
<comment type="caution">
    <text evidence="4">The sequence shown here is derived from an EMBL/GenBank/DDBJ whole genome shotgun (WGS) entry which is preliminary data.</text>
</comment>
<comment type="similarity">
    <text evidence="1">Belongs to the mTERF family.</text>
</comment>
<keyword evidence="5" id="KW-1185">Reference proteome</keyword>
<dbReference type="Pfam" id="PF02536">
    <property type="entry name" value="mTERF"/>
    <property type="match status" value="1"/>
</dbReference>
<keyword evidence="2" id="KW-0804">Transcription</keyword>
<dbReference type="PANTHER" id="PTHR13068:SF9">
    <property type="entry name" value="TRANSCRIPTION TERMINATION FACTOR MTERF5, CHLOROPLASTIC"/>
    <property type="match status" value="1"/>
</dbReference>
<keyword evidence="3" id="KW-0809">Transit peptide</keyword>
<dbReference type="AlphaFoldDB" id="A0A8K0DR96"/>